<evidence type="ECO:0000256" key="1">
    <source>
        <dbReference type="ARBA" id="ARBA00023157"/>
    </source>
</evidence>
<name>A0ABV0QQL4_9TELE</name>
<keyword evidence="5" id="KW-1185">Reference proteome</keyword>
<keyword evidence="1" id="KW-1015">Disulfide bond</keyword>
<feature type="domain" description="PITH" evidence="3">
    <location>
        <begin position="65"/>
        <end position="200"/>
    </location>
</feature>
<proteinExistence type="predicted"/>
<keyword evidence="2" id="KW-0676">Redox-active center</keyword>
<dbReference type="Pfam" id="PF06201">
    <property type="entry name" value="PITH"/>
    <property type="match status" value="2"/>
</dbReference>
<dbReference type="Gene3D" id="2.60.120.470">
    <property type="entry name" value="PITH domain"/>
    <property type="match status" value="2"/>
</dbReference>
<comment type="caution">
    <text evidence="4">The sequence shown here is derived from an EMBL/GenBank/DDBJ whole genome shotgun (WGS) entry which is preliminary data.</text>
</comment>
<dbReference type="InterPro" id="IPR008979">
    <property type="entry name" value="Galactose-bd-like_sf"/>
</dbReference>
<organism evidence="4 5">
    <name type="scientific">Xenoophorus captivus</name>
    <dbReference type="NCBI Taxonomy" id="1517983"/>
    <lineage>
        <taxon>Eukaryota</taxon>
        <taxon>Metazoa</taxon>
        <taxon>Chordata</taxon>
        <taxon>Craniata</taxon>
        <taxon>Vertebrata</taxon>
        <taxon>Euteleostomi</taxon>
        <taxon>Actinopterygii</taxon>
        <taxon>Neopterygii</taxon>
        <taxon>Teleostei</taxon>
        <taxon>Neoteleostei</taxon>
        <taxon>Acanthomorphata</taxon>
        <taxon>Ovalentaria</taxon>
        <taxon>Atherinomorphae</taxon>
        <taxon>Cyprinodontiformes</taxon>
        <taxon>Goodeidae</taxon>
        <taxon>Xenoophorus</taxon>
    </lineage>
</organism>
<sequence>MVGVKVIGSDPDFQPELAAAGSRLAVVKFTMAGNRVRVDQYQGADAAGLEEKIKQHTENDPGNSEDSDIPKGYMDLMPFVNKAGCECLNESDDCGFDKCLIKDSSYLESDCDEQVKPSTQAPKVLKVFINLPRSMDFDDAERSEATQTLELLEEDYKDDGLIPLRYVKFQNVQSVTVRTVTRIFGLARDPNSSNLILTGG</sequence>
<evidence type="ECO:0000256" key="2">
    <source>
        <dbReference type="ARBA" id="ARBA00023284"/>
    </source>
</evidence>
<evidence type="ECO:0000313" key="5">
    <source>
        <dbReference type="Proteomes" id="UP001434883"/>
    </source>
</evidence>
<dbReference type="EMBL" id="JAHRIN010018765">
    <property type="protein sequence ID" value="MEQ2198123.1"/>
    <property type="molecule type" value="Genomic_DNA"/>
</dbReference>
<evidence type="ECO:0000259" key="3">
    <source>
        <dbReference type="PROSITE" id="PS51532"/>
    </source>
</evidence>
<accession>A0ABV0QQL4</accession>
<dbReference type="PANTHER" id="PTHR46115">
    <property type="entry name" value="THIOREDOXIN-LIKE PROTEIN 1"/>
    <property type="match status" value="1"/>
</dbReference>
<dbReference type="InterPro" id="IPR010400">
    <property type="entry name" value="PITH_dom"/>
</dbReference>
<dbReference type="PROSITE" id="PS51532">
    <property type="entry name" value="PITH"/>
    <property type="match status" value="1"/>
</dbReference>
<dbReference type="SUPFAM" id="SSF49785">
    <property type="entry name" value="Galactose-binding domain-like"/>
    <property type="match status" value="1"/>
</dbReference>
<reference evidence="4 5" key="1">
    <citation type="submission" date="2021-06" db="EMBL/GenBank/DDBJ databases">
        <authorList>
            <person name="Palmer J.M."/>
        </authorList>
    </citation>
    <scope>NUCLEOTIDE SEQUENCE [LARGE SCALE GENOMIC DNA]</scope>
    <source>
        <strain evidence="4 5">XC_2019</strain>
        <tissue evidence="4">Muscle</tissue>
    </source>
</reference>
<protein>
    <recommendedName>
        <fullName evidence="3">PITH domain-containing protein</fullName>
    </recommendedName>
</protein>
<evidence type="ECO:0000313" key="4">
    <source>
        <dbReference type="EMBL" id="MEQ2198123.1"/>
    </source>
</evidence>
<gene>
    <name evidence="4" type="ORF">XENOCAPTIV_008240</name>
</gene>
<dbReference type="InterPro" id="IPR037047">
    <property type="entry name" value="PITH_dom_sf"/>
</dbReference>
<dbReference type="Proteomes" id="UP001434883">
    <property type="component" value="Unassembled WGS sequence"/>
</dbReference>